<feature type="compositionally biased region" description="Basic and acidic residues" evidence="1">
    <location>
        <begin position="245"/>
        <end position="268"/>
    </location>
</feature>
<evidence type="ECO:0000313" key="4">
    <source>
        <dbReference type="Proteomes" id="UP000005641"/>
    </source>
</evidence>
<sequence length="394" mass="43544">MKLFFKLVLAGVSSIFAAQCLAGAVAARAGMPEITIREEEEELFPSLDDVLDTSPFPARLWMGPGEKQATESHTPATIPTAYKSTPGLSATVTGGEDGSAEIVGMDVAKKPVKVSVKKEEENKDVEANEDGWDYIVSKGVPGKIPATVMDEARKADVVADGEAKPAMREAQERRKPWETQEEKILVLPKVQRILALPKEEKKHVSTAKGEEPFSSKEEERHVLLNGEERKPVVPRAGREQPAVPRQEEQKLVLQKTERKPVLPEEDQKPVLPETGAKHVLPEIATESTLTQKELTKPVETRQDMRGTAGSMDEKKPVLPGEGERHVLPKDETKPALTEEKRTKPVKPRKEKERPARPMEEQKPVLPGEGERHVSPKDEMKPALTDEKRTKPGGP</sequence>
<feature type="chain" id="PRO_5004557614" description="Tryptophan-rich antigen, related protein" evidence="2">
    <location>
        <begin position="18"/>
        <end position="394"/>
    </location>
</feature>
<gene>
    <name evidence="3" type="ORF">TGGT1_209755A</name>
</gene>
<evidence type="ECO:0008006" key="5">
    <source>
        <dbReference type="Google" id="ProtNLM"/>
    </source>
</evidence>
<feature type="signal peptide" evidence="2">
    <location>
        <begin position="1"/>
        <end position="17"/>
    </location>
</feature>
<evidence type="ECO:0000256" key="2">
    <source>
        <dbReference type="SAM" id="SignalP"/>
    </source>
</evidence>
<feature type="non-terminal residue" evidence="3">
    <location>
        <position position="394"/>
    </location>
</feature>
<dbReference type="OrthoDB" id="10529726at2759"/>
<evidence type="ECO:0000256" key="1">
    <source>
        <dbReference type="SAM" id="MobiDB-lite"/>
    </source>
</evidence>
<organism evidence="3 4">
    <name type="scientific">Toxoplasma gondii (strain ATCC 50853 / GT1)</name>
    <dbReference type="NCBI Taxonomy" id="507601"/>
    <lineage>
        <taxon>Eukaryota</taxon>
        <taxon>Sar</taxon>
        <taxon>Alveolata</taxon>
        <taxon>Apicomplexa</taxon>
        <taxon>Conoidasida</taxon>
        <taxon>Coccidia</taxon>
        <taxon>Eucoccidiorida</taxon>
        <taxon>Eimeriorina</taxon>
        <taxon>Sarcocystidae</taxon>
        <taxon>Toxoplasma</taxon>
    </lineage>
</organism>
<accession>S7UJD4</accession>
<dbReference type="EMBL" id="AAQM03000299">
    <property type="protein sequence ID" value="EPR57875.1"/>
    <property type="molecule type" value="Genomic_DNA"/>
</dbReference>
<protein>
    <recommendedName>
        <fullName evidence="5">Tryptophan-rich antigen, related protein</fullName>
    </recommendedName>
</protein>
<dbReference type="AlphaFoldDB" id="S7UJD4"/>
<reference evidence="3 4" key="1">
    <citation type="submission" date="2006-05" db="EMBL/GenBank/DDBJ databases">
        <authorList>
            <person name="Paulsen I."/>
        </authorList>
    </citation>
    <scope>NUCLEOTIDE SEQUENCE [LARGE SCALE GENOMIC DNA]</scope>
    <source>
        <strain evidence="3 4">GT1</strain>
    </source>
</reference>
<feature type="region of interest" description="Disordered" evidence="1">
    <location>
        <begin position="198"/>
        <end position="394"/>
    </location>
</feature>
<dbReference type="Proteomes" id="UP000005641">
    <property type="component" value="Unassembled WGS sequence"/>
</dbReference>
<reference evidence="3 4" key="2">
    <citation type="submission" date="2013-05" db="EMBL/GenBank/DDBJ databases">
        <authorList>
            <person name="Sibley D."/>
            <person name="Venepally P."/>
            <person name="Karamycheva S."/>
            <person name="Hadjithomas M."/>
            <person name="Khan A."/>
            <person name="Brunk B."/>
            <person name="Roos D."/>
            <person name="Caler E."/>
            <person name="Lorenzi H."/>
        </authorList>
    </citation>
    <scope>NUCLEOTIDE SEQUENCE [LARGE SCALE GENOMIC DNA]</scope>
    <source>
        <strain evidence="3 4">GT1</strain>
    </source>
</reference>
<keyword evidence="2" id="KW-0732">Signal</keyword>
<name>S7UJD4_TOXGG</name>
<comment type="caution">
    <text evidence="3">The sequence shown here is derived from an EMBL/GenBank/DDBJ whole genome shotgun (WGS) entry which is preliminary data.</text>
</comment>
<evidence type="ECO:0000313" key="3">
    <source>
        <dbReference type="EMBL" id="EPR57875.1"/>
    </source>
</evidence>
<feature type="compositionally biased region" description="Basic and acidic residues" evidence="1">
    <location>
        <begin position="198"/>
        <end position="231"/>
    </location>
</feature>
<proteinExistence type="predicted"/>
<feature type="compositionally biased region" description="Basic and acidic residues" evidence="1">
    <location>
        <begin position="311"/>
        <end position="394"/>
    </location>
</feature>
<feature type="compositionally biased region" description="Basic and acidic residues" evidence="1">
    <location>
        <begin position="293"/>
        <end position="304"/>
    </location>
</feature>
<dbReference type="VEuPathDB" id="ToxoDB:TGGT1_209755A"/>